<dbReference type="PANTHER" id="PTHR15263:SF1">
    <property type="entry name" value="NF-KAPPA-B INHIBITOR-LIKE PROTEIN 1"/>
    <property type="match status" value="1"/>
</dbReference>
<keyword evidence="3" id="KW-0677">Repeat</keyword>
<dbReference type="AlphaFoldDB" id="A0A0H2RZV6"/>
<feature type="coiled-coil region" evidence="6">
    <location>
        <begin position="156"/>
        <end position="201"/>
    </location>
</feature>
<reference evidence="8 9" key="1">
    <citation type="submission" date="2015-04" db="EMBL/GenBank/DDBJ databases">
        <title>Complete genome sequence of Schizopora paradoxa KUC8140, a cosmopolitan wood degrader in East Asia.</title>
        <authorList>
            <consortium name="DOE Joint Genome Institute"/>
            <person name="Min B."/>
            <person name="Park H."/>
            <person name="Jang Y."/>
            <person name="Kim J.-J."/>
            <person name="Kim K.H."/>
            <person name="Pangilinan J."/>
            <person name="Lipzen A."/>
            <person name="Riley R."/>
            <person name="Grigoriev I.V."/>
            <person name="Spatafora J.W."/>
            <person name="Choi I.-G."/>
        </authorList>
    </citation>
    <scope>NUCLEOTIDE SEQUENCE [LARGE SCALE GENOMIC DNA]</scope>
    <source>
        <strain evidence="8 9">KUC8140</strain>
    </source>
</reference>
<organism evidence="8 9">
    <name type="scientific">Schizopora paradoxa</name>
    <dbReference type="NCBI Taxonomy" id="27342"/>
    <lineage>
        <taxon>Eukaryota</taxon>
        <taxon>Fungi</taxon>
        <taxon>Dikarya</taxon>
        <taxon>Basidiomycota</taxon>
        <taxon>Agaricomycotina</taxon>
        <taxon>Agaricomycetes</taxon>
        <taxon>Hymenochaetales</taxon>
        <taxon>Schizoporaceae</taxon>
        <taxon>Schizopora</taxon>
    </lineage>
</organism>
<keyword evidence="5" id="KW-0539">Nucleus</keyword>
<dbReference type="Proteomes" id="UP000053477">
    <property type="component" value="Unassembled WGS sequence"/>
</dbReference>
<dbReference type="GO" id="GO:0043124">
    <property type="term" value="P:negative regulation of canonical NF-kappaB signal transduction"/>
    <property type="evidence" value="ECO:0007669"/>
    <property type="project" value="InterPro"/>
</dbReference>
<evidence type="ECO:0000256" key="2">
    <source>
        <dbReference type="ARBA" id="ARBA00022553"/>
    </source>
</evidence>
<keyword evidence="9" id="KW-1185">Reference proteome</keyword>
<sequence>MPKLRLKRTAAEEAERERKKARKAAKREHKKRRTHSSTHDDDLDEQFGPQPSSSKQRLEDDDEDFDRRLQEERFQEKLRDAFDDDALYDQYSRLENMNARMNDYAHIPRRWRGTDDGFSAGEWMEDAAEEIGVETWRMNDDEYAEYIRAAMWRKKNEEEFKERRRKRKEREEAEEQAHFIRREKERLAREAAVEVNQLKQDKLRRLTMQIKADYEEGWKRLLDLTDVSASDMQLKFADVPWPVLHPHRENRALFLQRLDSDGVAIEHISQVLLDSEDPSRSKELLRTNLLRYHPDKFERRVLERVGASDKDRVREVAMALVRNLNEMIKNLPEKGTR</sequence>
<dbReference type="PANTHER" id="PTHR15263">
    <property type="entry name" value="I-KAPPA-B-LIKE PROTEIN IKBL"/>
    <property type="match status" value="1"/>
</dbReference>
<feature type="compositionally biased region" description="Basic residues" evidence="7">
    <location>
        <begin position="19"/>
        <end position="36"/>
    </location>
</feature>
<evidence type="ECO:0000313" key="9">
    <source>
        <dbReference type="Proteomes" id="UP000053477"/>
    </source>
</evidence>
<dbReference type="OrthoDB" id="412109at2759"/>
<accession>A0A0H2RZV6</accession>
<protein>
    <submittedName>
        <fullName evidence="8">Uncharacterized protein</fullName>
    </submittedName>
</protein>
<dbReference type="GO" id="GO:0005634">
    <property type="term" value="C:nucleus"/>
    <property type="evidence" value="ECO:0007669"/>
    <property type="project" value="UniProtKB-SubCell"/>
</dbReference>
<dbReference type="EMBL" id="KQ085902">
    <property type="protein sequence ID" value="KLO17625.1"/>
    <property type="molecule type" value="Genomic_DNA"/>
</dbReference>
<feature type="region of interest" description="Disordered" evidence="7">
    <location>
        <begin position="1"/>
        <end position="70"/>
    </location>
</feature>
<evidence type="ECO:0000256" key="6">
    <source>
        <dbReference type="SAM" id="Coils"/>
    </source>
</evidence>
<name>A0A0H2RZV6_9AGAM</name>
<evidence type="ECO:0000256" key="4">
    <source>
        <dbReference type="ARBA" id="ARBA00023043"/>
    </source>
</evidence>
<evidence type="ECO:0000256" key="1">
    <source>
        <dbReference type="ARBA" id="ARBA00004123"/>
    </source>
</evidence>
<keyword evidence="2" id="KW-0597">Phosphoprotein</keyword>
<feature type="compositionally biased region" description="Basic and acidic residues" evidence="7">
    <location>
        <begin position="9"/>
        <end position="18"/>
    </location>
</feature>
<evidence type="ECO:0000256" key="7">
    <source>
        <dbReference type="SAM" id="MobiDB-lite"/>
    </source>
</evidence>
<gene>
    <name evidence="8" type="ORF">SCHPADRAFT_152158</name>
</gene>
<dbReference type="InParanoid" id="A0A0H2RZV6"/>
<comment type="subcellular location">
    <subcellularLocation>
        <location evidence="1">Nucleus</location>
    </subcellularLocation>
</comment>
<keyword evidence="6" id="KW-0175">Coiled coil</keyword>
<dbReference type="STRING" id="27342.A0A0H2RZV6"/>
<evidence type="ECO:0000313" key="8">
    <source>
        <dbReference type="EMBL" id="KLO17625.1"/>
    </source>
</evidence>
<evidence type="ECO:0000256" key="3">
    <source>
        <dbReference type="ARBA" id="ARBA00022737"/>
    </source>
</evidence>
<dbReference type="InterPro" id="IPR038753">
    <property type="entry name" value="NFKBIL1"/>
</dbReference>
<evidence type="ECO:0000256" key="5">
    <source>
        <dbReference type="ARBA" id="ARBA00023242"/>
    </source>
</evidence>
<keyword evidence="4" id="KW-0040">ANK repeat</keyword>
<proteinExistence type="predicted"/>